<gene>
    <name evidence="3" type="ORF">BG015_009473</name>
</gene>
<evidence type="ECO:0000313" key="3">
    <source>
        <dbReference type="EMBL" id="KAF9148783.1"/>
    </source>
</evidence>
<feature type="region of interest" description="Disordered" evidence="1">
    <location>
        <begin position="678"/>
        <end position="733"/>
    </location>
</feature>
<keyword evidence="2" id="KW-0472">Membrane</keyword>
<feature type="transmembrane region" description="Helical" evidence="2">
    <location>
        <begin position="233"/>
        <end position="253"/>
    </location>
</feature>
<feature type="compositionally biased region" description="Low complexity" evidence="1">
    <location>
        <begin position="842"/>
        <end position="854"/>
    </location>
</feature>
<evidence type="ECO:0000256" key="2">
    <source>
        <dbReference type="SAM" id="Phobius"/>
    </source>
</evidence>
<feature type="compositionally biased region" description="Polar residues" evidence="1">
    <location>
        <begin position="314"/>
        <end position="340"/>
    </location>
</feature>
<proteinExistence type="predicted"/>
<accession>A0A9P5RYZ2</accession>
<dbReference type="EMBL" id="JAAAUQ010000615">
    <property type="protein sequence ID" value="KAF9148783.1"/>
    <property type="molecule type" value="Genomic_DNA"/>
</dbReference>
<feature type="region of interest" description="Disordered" evidence="1">
    <location>
        <begin position="777"/>
        <end position="894"/>
    </location>
</feature>
<keyword evidence="2" id="KW-1133">Transmembrane helix</keyword>
<feature type="region of interest" description="Disordered" evidence="1">
    <location>
        <begin position="314"/>
        <end position="369"/>
    </location>
</feature>
<organism evidence="3 4">
    <name type="scientific">Linnemannia schmuckeri</name>
    <dbReference type="NCBI Taxonomy" id="64567"/>
    <lineage>
        <taxon>Eukaryota</taxon>
        <taxon>Fungi</taxon>
        <taxon>Fungi incertae sedis</taxon>
        <taxon>Mucoromycota</taxon>
        <taxon>Mortierellomycotina</taxon>
        <taxon>Mortierellomycetes</taxon>
        <taxon>Mortierellales</taxon>
        <taxon>Mortierellaceae</taxon>
        <taxon>Linnemannia</taxon>
    </lineage>
</organism>
<keyword evidence="2" id="KW-0812">Transmembrane</keyword>
<dbReference type="OrthoDB" id="2444597at2759"/>
<evidence type="ECO:0000256" key="1">
    <source>
        <dbReference type="SAM" id="MobiDB-lite"/>
    </source>
</evidence>
<feature type="compositionally biased region" description="Low complexity" evidence="1">
    <location>
        <begin position="787"/>
        <end position="821"/>
    </location>
</feature>
<name>A0A9P5RYZ2_9FUNG</name>
<evidence type="ECO:0000313" key="4">
    <source>
        <dbReference type="Proteomes" id="UP000748756"/>
    </source>
</evidence>
<dbReference type="AlphaFoldDB" id="A0A9P5RYZ2"/>
<feature type="transmembrane region" description="Helical" evidence="2">
    <location>
        <begin position="98"/>
        <end position="123"/>
    </location>
</feature>
<dbReference type="Proteomes" id="UP000748756">
    <property type="component" value="Unassembled WGS sequence"/>
</dbReference>
<feature type="compositionally biased region" description="Basic and acidic residues" evidence="1">
    <location>
        <begin position="885"/>
        <end position="894"/>
    </location>
</feature>
<feature type="compositionally biased region" description="Polar residues" evidence="1">
    <location>
        <begin position="717"/>
        <end position="733"/>
    </location>
</feature>
<sequence>MSSQHPLNNISIPIHQQYQQQSYHRQQTPLHSQPQDHQLRHQRPLQYETSLITTTTTDIKLPLELGLHGTVAFLSLYAVYSILATIRFQNLHGYTSLTALFLLLATATSFVMAVGYMILAWWARTAEGAAHIRSHLLLQRHDRLTSDVETLISTTKPNNRGVATLSRSAKLVTRAIVRVSVFLVSPLPRLCILIGLVVACSLAATMQWYKIRNGIDCAAVAPEYRRFCATTKAAVTSTTVTTCFWIVWLGLWFRRSYSVFRGEQRTGEHHGGQESSGGHGEEVLVAMSDEAHGASRVTDLSQPFKHTVHINNPQMDSHLQYPQNNHTPHSMSPQQQQKEPFSSGKTIDGLGIDITTTTNGDNGAETSSSHITSASSKTVFDSSIPQLPVGSRLMMDAETASIVGKSATSIARDNIFERKKPNPSRLHDHAKVFPMARASGSNLQEAADGSTRGTPVIYTAGSPAQLTIGGGGSPSISGVTTPTTPRARAGYMGKETLKALNSLPKLSSMGTIVAHNIMNPTAPSFSVHASPIPNNSHFGENYNNFPGTPNSLKSYRSMNVLPQSPADVALAEQSMDEQLKAIRRRSFVTDVMNSPGGPASMLESAQMNSPSLMMSPRVGGGSEVGSIMGMGSPSSVFSRGKGKFRAAFSSPSLNTLAGGSGRRRSSLAMTLMINSTVNSPAGSDNSSSSSSYYSPAGSATTSRSADYSSLRRRGSDTETTSSDNDGQSSLYYSNSRNRQQNIIISAQELLRAEYGDLYPDLSDAGLDDMENMNLETDSIASMGRPRSNSVSSAGTSRSSGGSSYSPSNEQGQGQGQGRVKQPGPPPSLMNKVRSGAGNYRLPRNQQRQQQQPRNVGPNENLTNKWSSSLNSKKFPSYGDLTKYSWDYRKQLPID</sequence>
<reference evidence="3" key="1">
    <citation type="journal article" date="2020" name="Fungal Divers.">
        <title>Resolving the Mortierellaceae phylogeny through synthesis of multi-gene phylogenetics and phylogenomics.</title>
        <authorList>
            <person name="Vandepol N."/>
            <person name="Liber J."/>
            <person name="Desiro A."/>
            <person name="Na H."/>
            <person name="Kennedy M."/>
            <person name="Barry K."/>
            <person name="Grigoriev I.V."/>
            <person name="Miller A.N."/>
            <person name="O'Donnell K."/>
            <person name="Stajich J.E."/>
            <person name="Bonito G."/>
        </authorList>
    </citation>
    <scope>NUCLEOTIDE SEQUENCE</scope>
    <source>
        <strain evidence="3">NRRL 6426</strain>
    </source>
</reference>
<feature type="transmembrane region" description="Helical" evidence="2">
    <location>
        <begin position="65"/>
        <end position="86"/>
    </location>
</feature>
<feature type="compositionally biased region" description="Low complexity" evidence="1">
    <location>
        <begin position="344"/>
        <end position="369"/>
    </location>
</feature>
<feature type="compositionally biased region" description="Polar residues" evidence="1">
    <location>
        <begin position="857"/>
        <end position="873"/>
    </location>
</feature>
<feature type="transmembrane region" description="Helical" evidence="2">
    <location>
        <begin position="187"/>
        <end position="205"/>
    </location>
</feature>
<comment type="caution">
    <text evidence="3">The sequence shown here is derived from an EMBL/GenBank/DDBJ whole genome shotgun (WGS) entry which is preliminary data.</text>
</comment>
<keyword evidence="4" id="KW-1185">Reference proteome</keyword>
<feature type="compositionally biased region" description="Low complexity" evidence="1">
    <location>
        <begin position="678"/>
        <end position="702"/>
    </location>
</feature>
<protein>
    <submittedName>
        <fullName evidence="3">Uncharacterized protein</fullName>
    </submittedName>
</protein>